<evidence type="ECO:0000256" key="3">
    <source>
        <dbReference type="ARBA" id="ARBA00023015"/>
    </source>
</evidence>
<feature type="domain" description="Fork-head" evidence="11">
    <location>
        <begin position="133"/>
        <end position="227"/>
    </location>
</feature>
<evidence type="ECO:0000313" key="12">
    <source>
        <dbReference type="EMBL" id="PIK44406.1"/>
    </source>
</evidence>
<dbReference type="Pfam" id="PF00250">
    <property type="entry name" value="Forkhead"/>
    <property type="match status" value="1"/>
</dbReference>
<evidence type="ECO:0000256" key="1">
    <source>
        <dbReference type="ARBA" id="ARBA00004123"/>
    </source>
</evidence>
<keyword evidence="3" id="KW-0805">Transcription regulation</keyword>
<evidence type="ECO:0000313" key="13">
    <source>
        <dbReference type="Proteomes" id="UP000230750"/>
    </source>
</evidence>
<dbReference type="SMART" id="SM00339">
    <property type="entry name" value="FH"/>
    <property type="match status" value="1"/>
</dbReference>
<dbReference type="AlphaFoldDB" id="A0A2G8K8S0"/>
<dbReference type="InterPro" id="IPR047512">
    <property type="entry name" value="FH_FOXJ1"/>
</dbReference>
<evidence type="ECO:0000256" key="5">
    <source>
        <dbReference type="ARBA" id="ARBA00023159"/>
    </source>
</evidence>
<keyword evidence="4 9" id="KW-0238">DNA-binding</keyword>
<dbReference type="PANTHER" id="PTHR46805:SF1">
    <property type="entry name" value="FORKHEAD BOX PROTEIN J1"/>
    <property type="match status" value="1"/>
</dbReference>
<dbReference type="GO" id="GO:0030030">
    <property type="term" value="P:cell projection organization"/>
    <property type="evidence" value="ECO:0007669"/>
    <property type="project" value="UniProtKB-KW"/>
</dbReference>
<evidence type="ECO:0000256" key="6">
    <source>
        <dbReference type="ARBA" id="ARBA00023163"/>
    </source>
</evidence>
<evidence type="ECO:0000259" key="11">
    <source>
        <dbReference type="PROSITE" id="PS50039"/>
    </source>
</evidence>
<dbReference type="InterPro" id="IPR018122">
    <property type="entry name" value="TF_fork_head_CS_1"/>
</dbReference>
<dbReference type="PANTHER" id="PTHR46805">
    <property type="entry name" value="FORKHEAD BOX PROTEIN J1"/>
    <property type="match status" value="1"/>
</dbReference>
<dbReference type="GO" id="GO:0000978">
    <property type="term" value="F:RNA polymerase II cis-regulatory region sequence-specific DNA binding"/>
    <property type="evidence" value="ECO:0007669"/>
    <property type="project" value="TreeGrafter"/>
</dbReference>
<dbReference type="EMBL" id="MRZV01000778">
    <property type="protein sequence ID" value="PIK44406.1"/>
    <property type="molecule type" value="Genomic_DNA"/>
</dbReference>
<dbReference type="InterPro" id="IPR047513">
    <property type="entry name" value="FOXJ1"/>
</dbReference>
<feature type="DNA-binding region" description="Fork-head" evidence="9">
    <location>
        <begin position="133"/>
        <end position="227"/>
    </location>
</feature>
<dbReference type="FunFam" id="1.10.10.10:FF:000030">
    <property type="entry name" value="Forkhead box protein K2"/>
    <property type="match status" value="1"/>
</dbReference>
<dbReference type="PROSITE" id="PS00658">
    <property type="entry name" value="FORK_HEAD_2"/>
    <property type="match status" value="1"/>
</dbReference>
<dbReference type="GO" id="GO:0005634">
    <property type="term" value="C:nucleus"/>
    <property type="evidence" value="ECO:0007669"/>
    <property type="project" value="UniProtKB-SubCell"/>
</dbReference>
<keyword evidence="2" id="KW-0970">Cilium biogenesis/degradation</keyword>
<name>A0A2G8K8S0_STIJA</name>
<keyword evidence="13" id="KW-1185">Reference proteome</keyword>
<dbReference type="PROSITE" id="PS00657">
    <property type="entry name" value="FORK_HEAD_1"/>
    <property type="match status" value="1"/>
</dbReference>
<reference evidence="12 13" key="1">
    <citation type="journal article" date="2017" name="PLoS Biol.">
        <title>The sea cucumber genome provides insights into morphological evolution and visceral regeneration.</title>
        <authorList>
            <person name="Zhang X."/>
            <person name="Sun L."/>
            <person name="Yuan J."/>
            <person name="Sun Y."/>
            <person name="Gao Y."/>
            <person name="Zhang L."/>
            <person name="Li S."/>
            <person name="Dai H."/>
            <person name="Hamel J.F."/>
            <person name="Liu C."/>
            <person name="Yu Y."/>
            <person name="Liu S."/>
            <person name="Lin W."/>
            <person name="Guo K."/>
            <person name="Jin S."/>
            <person name="Xu P."/>
            <person name="Storey K.B."/>
            <person name="Huan P."/>
            <person name="Zhang T."/>
            <person name="Zhou Y."/>
            <person name="Zhang J."/>
            <person name="Lin C."/>
            <person name="Li X."/>
            <person name="Xing L."/>
            <person name="Huo D."/>
            <person name="Sun M."/>
            <person name="Wang L."/>
            <person name="Mercier A."/>
            <person name="Li F."/>
            <person name="Yang H."/>
            <person name="Xiang J."/>
        </authorList>
    </citation>
    <scope>NUCLEOTIDE SEQUENCE [LARGE SCALE GENOMIC DNA]</scope>
    <source>
        <strain evidence="12">Shaxun</strain>
        <tissue evidence="12">Muscle</tissue>
    </source>
</reference>
<dbReference type="CDD" id="cd20023">
    <property type="entry name" value="FH_FOXJ1"/>
    <property type="match status" value="1"/>
</dbReference>
<dbReference type="Proteomes" id="UP000230750">
    <property type="component" value="Unassembled WGS sequence"/>
</dbReference>
<evidence type="ECO:0000256" key="2">
    <source>
        <dbReference type="ARBA" id="ARBA00022794"/>
    </source>
</evidence>
<keyword evidence="6" id="KW-0804">Transcription</keyword>
<evidence type="ECO:0000256" key="8">
    <source>
        <dbReference type="ARBA" id="ARBA00034770"/>
    </source>
</evidence>
<dbReference type="GO" id="GO:0000981">
    <property type="term" value="F:DNA-binding transcription factor activity, RNA polymerase II-specific"/>
    <property type="evidence" value="ECO:0007669"/>
    <property type="project" value="TreeGrafter"/>
</dbReference>
<dbReference type="InterPro" id="IPR036390">
    <property type="entry name" value="WH_DNA-bd_sf"/>
</dbReference>
<feature type="region of interest" description="Disordered" evidence="10">
    <location>
        <begin position="262"/>
        <end position="306"/>
    </location>
</feature>
<dbReference type="PRINTS" id="PR00053">
    <property type="entry name" value="FORKHEAD"/>
</dbReference>
<comment type="subcellular location">
    <subcellularLocation>
        <location evidence="1 9">Nucleus</location>
    </subcellularLocation>
</comment>
<feature type="compositionally biased region" description="Basic residues" evidence="10">
    <location>
        <begin position="264"/>
        <end position="287"/>
    </location>
</feature>
<dbReference type="InterPro" id="IPR001766">
    <property type="entry name" value="Fork_head_dom"/>
</dbReference>
<dbReference type="Gene3D" id="1.10.10.10">
    <property type="entry name" value="Winged helix-like DNA-binding domain superfamily/Winged helix DNA-binding domain"/>
    <property type="match status" value="1"/>
</dbReference>
<comment type="caution">
    <text evidence="12">The sequence shown here is derived from an EMBL/GenBank/DDBJ whole genome shotgun (WGS) entry which is preliminary data.</text>
</comment>
<evidence type="ECO:0000256" key="7">
    <source>
        <dbReference type="ARBA" id="ARBA00023242"/>
    </source>
</evidence>
<keyword evidence="7 9" id="KW-0539">Nucleus</keyword>
<evidence type="ECO:0000256" key="10">
    <source>
        <dbReference type="SAM" id="MobiDB-lite"/>
    </source>
</evidence>
<comment type="similarity">
    <text evidence="8">Belongs to the FOXJ1 family.</text>
</comment>
<sequence>MTCKVITLPILTSEGIASKLKDNWLALNQQCMMAPSIKQEPICDEDLDDSLTSLNWLHNLKIMKIGQPTPPSSPTPLSLANQHPENLPTYIQKQQLKLMSGSDITDSQDIKPLISRTNSVPDQIDYRQNGSVKPPYSYATLIWMAMKESKKSKITLSAIYKWITDNFKYYQTADPSWQNSIRHNLSLNKCFQKVARKKDEPGKGGFWRIDPVHAELLENGILKKRRANSLPEMLSPTLKRIKIEPEDPVEFDDEVFEIKPVTVKSKKHKSRSKKSKSKHSKRSKRASRSVLRDDSSTSEDDNLPSSVLNGNFQWDSIFDSEIDVDGVRVKAEAILDPNGGVQIMPVLDSPPHSEGNEEFSSMFLQDVPLDLSIKGTHIPKPLWFEGQNKPNAQEEIDVRMEESMEELFGVADLPPSPASSLNDHSSHPWAESRDQLEDLYFEEFLNFGDSGNFQVTAIPWEQTIETVIIE</sequence>
<dbReference type="InterPro" id="IPR030456">
    <property type="entry name" value="TF_fork_head_CS_2"/>
</dbReference>
<organism evidence="12 13">
    <name type="scientific">Stichopus japonicus</name>
    <name type="common">Sea cucumber</name>
    <dbReference type="NCBI Taxonomy" id="307972"/>
    <lineage>
        <taxon>Eukaryota</taxon>
        <taxon>Metazoa</taxon>
        <taxon>Echinodermata</taxon>
        <taxon>Eleutherozoa</taxon>
        <taxon>Echinozoa</taxon>
        <taxon>Holothuroidea</taxon>
        <taxon>Aspidochirotacea</taxon>
        <taxon>Aspidochirotida</taxon>
        <taxon>Stichopodidae</taxon>
        <taxon>Apostichopus</taxon>
    </lineage>
</organism>
<dbReference type="InterPro" id="IPR036388">
    <property type="entry name" value="WH-like_DNA-bd_sf"/>
</dbReference>
<dbReference type="PROSITE" id="PS50039">
    <property type="entry name" value="FORK_HEAD_3"/>
    <property type="match status" value="1"/>
</dbReference>
<proteinExistence type="inferred from homology"/>
<gene>
    <name evidence="12" type="ORF">BSL78_18730</name>
</gene>
<evidence type="ECO:0000256" key="4">
    <source>
        <dbReference type="ARBA" id="ARBA00023125"/>
    </source>
</evidence>
<accession>A0A2G8K8S0</accession>
<keyword evidence="5" id="KW-0010">Activator</keyword>
<protein>
    <submittedName>
        <fullName evidence="12">Forkhead box J protein</fullName>
    </submittedName>
</protein>
<dbReference type="SUPFAM" id="SSF46785">
    <property type="entry name" value="Winged helix' DNA-binding domain"/>
    <property type="match status" value="1"/>
</dbReference>
<dbReference type="OrthoDB" id="691130at2759"/>
<dbReference type="STRING" id="307972.A0A2G8K8S0"/>
<evidence type="ECO:0000256" key="9">
    <source>
        <dbReference type="PROSITE-ProRule" id="PRU00089"/>
    </source>
</evidence>